<evidence type="ECO:0000313" key="1">
    <source>
        <dbReference type="EMBL" id="MBL3658917.1"/>
    </source>
</evidence>
<dbReference type="EMBL" id="JAESIY010000019">
    <property type="protein sequence ID" value="MBL3658917.1"/>
    <property type="molecule type" value="Genomic_DNA"/>
</dbReference>
<dbReference type="RefSeq" id="WP_202246711.1">
    <property type="nucleotide sequence ID" value="NZ_JAESIY010000019.1"/>
</dbReference>
<gene>
    <name evidence="1" type="ORF">JL102_22415</name>
</gene>
<protein>
    <submittedName>
        <fullName evidence="1">Uncharacterized protein</fullName>
    </submittedName>
</protein>
<proteinExistence type="predicted"/>
<evidence type="ECO:0000313" key="2">
    <source>
        <dbReference type="Proteomes" id="UP000659388"/>
    </source>
</evidence>
<dbReference type="Proteomes" id="UP000659388">
    <property type="component" value="Unassembled WGS sequence"/>
</dbReference>
<accession>A0A937K3F5</accession>
<name>A0A937K3F5_9BACT</name>
<comment type="caution">
    <text evidence="1">The sequence shown here is derived from an EMBL/GenBank/DDBJ whole genome shotgun (WGS) entry which is preliminary data.</text>
</comment>
<dbReference type="AlphaFoldDB" id="A0A937K3F5"/>
<reference evidence="1" key="1">
    <citation type="submission" date="2021-01" db="EMBL/GenBank/DDBJ databases">
        <title>Fulvivirga kasyanovii gen. nov., sp nov., a novel member of the phylum Bacteroidetes isolated from seawater in a mussel farm.</title>
        <authorList>
            <person name="Zhao L.-H."/>
            <person name="Wang Z.-J."/>
        </authorList>
    </citation>
    <scope>NUCLEOTIDE SEQUENCE</scope>
    <source>
        <strain evidence="1">2943</strain>
    </source>
</reference>
<keyword evidence="2" id="KW-1185">Reference proteome</keyword>
<organism evidence="1 2">
    <name type="scientific">Fulvivirga sediminis</name>
    <dbReference type="NCBI Taxonomy" id="2803949"/>
    <lineage>
        <taxon>Bacteria</taxon>
        <taxon>Pseudomonadati</taxon>
        <taxon>Bacteroidota</taxon>
        <taxon>Cytophagia</taxon>
        <taxon>Cytophagales</taxon>
        <taxon>Fulvivirgaceae</taxon>
        <taxon>Fulvivirga</taxon>
    </lineage>
</organism>
<sequence length="1074" mass="125874">MNQFDKSKIITFELGSASSIQEALNTYQEILNTKQAFRSSTFDVEFKAKTEDGERRLQTSDPKNREVLKEALSYGNEDFYTEEPIEDNKEIYLSEPIFFALALEHEEILPDVVKTAEAMVAAIRRVNDTDEVWVDDMRVFGAEALFLLAVQHPEYAYLLGSYFIPYWDLEHATGYEDYLFSLLKKYGWTRDLIKAFIWCDNDHFRHHMLEPYEVFMDSDIKPNPALGDFLKENPEEYTWFKQAIKERFEAQPMLCYSENTVIEEENPVLGLYISLFNHNRNNEYYGEDEDQSPILQQHFITDTLENEAMDLQLEIKKAINAPLMKYDERTQVNIDRENFYNRDVYRGDGTRDLKEFILALPNGEAIWDYIEEGDNVEILSQIPKTNMVAIAEQHALNFYYQITYSAFPPFGPEQINEELYDILSNIIFDLDIQEEDDDEDEQITSNGLKLKINVTPGAGNEKSDKLAKNEKFLRVLDVFYRLMGLKEISSEMRNIIADEEDYHIISEEDFYKRYSKKAPKKKVWKLSEDAFAPASEELDHDAFKMVNRTLEKGGREMYDCSNWKSDSLSTQTLAAYLLNKDREAMVFDEYSQNLVTLIGKGPWESALKKLKKQIDKKAMSDEEWELIADYFTAPMMPKANQDTILDLLKKYLYREECYRGSITLNKYSEHQPSYALFFYKDAYQHVLLCCYWMRFFPPPLRIQADRIWKLMVALAPQRVLRLVTKIYSSDYSTTRIEDRTQEERIFNELEKAKVPREQVAAFQMSQAQSTHSILEPCVVDKYLFWLDLYDEIDEENPGMIGAYRKNLAIALDKGLSYINESSKIRYYRDLALRNPRFPFSQDHDLLRALKIFVEFNAKEEEAVDAEALANQIMQYMNGELDYAIVAKAFEEKIDERDWQIEPSERISQYSVASFIWWIEKERQDRLITLLVNHSADGYSILEYELFPAYTHQLVREEELDMEEMLSLSPEQYGDEIDGYKAGMRKMLIDKVSELDINLENWIAFLLREEANDEYNEVIISLAKEGKIAPFLGKTGLKHRMQLVTTLAEAGEKALLKDFENDPSRKVRDMVKHYN</sequence>